<evidence type="ECO:0000256" key="3">
    <source>
        <dbReference type="ARBA" id="ARBA00022448"/>
    </source>
</evidence>
<evidence type="ECO:0000256" key="4">
    <source>
        <dbReference type="ARBA" id="ARBA00022475"/>
    </source>
</evidence>
<dbReference type="PIRSF" id="PIRSF037778">
    <property type="entry name" value="UCP037778_transp_RibU"/>
    <property type="match status" value="1"/>
</dbReference>
<keyword evidence="5 9" id="KW-0812">Transmembrane</keyword>
<dbReference type="SUPFAM" id="SSF103473">
    <property type="entry name" value="MFS general substrate transporter"/>
    <property type="match status" value="1"/>
</dbReference>
<feature type="transmembrane region" description="Helical" evidence="9">
    <location>
        <begin position="165"/>
        <end position="189"/>
    </location>
</feature>
<keyword evidence="4 8" id="KW-1003">Cell membrane</keyword>
<evidence type="ECO:0000256" key="7">
    <source>
        <dbReference type="ARBA" id="ARBA00023136"/>
    </source>
</evidence>
<dbReference type="STRING" id="1794912.AXX12_15540"/>
<evidence type="ECO:0000256" key="1">
    <source>
        <dbReference type="ARBA" id="ARBA00004651"/>
    </source>
</evidence>
<dbReference type="RefSeq" id="WP_066245533.1">
    <property type="nucleotide sequence ID" value="NZ_LSGP01000026.1"/>
</dbReference>
<keyword evidence="3 8" id="KW-0813">Transport</keyword>
<evidence type="ECO:0000256" key="8">
    <source>
        <dbReference type="PIRNR" id="PIRNR037778"/>
    </source>
</evidence>
<evidence type="ECO:0000256" key="2">
    <source>
        <dbReference type="ARBA" id="ARBA00005540"/>
    </source>
</evidence>
<dbReference type="Gene3D" id="1.10.1760.20">
    <property type="match status" value="1"/>
</dbReference>
<comment type="caution">
    <text evidence="10">The sequence shown here is derived from an EMBL/GenBank/DDBJ whole genome shotgun (WGS) entry which is preliminary data.</text>
</comment>
<evidence type="ECO:0000256" key="6">
    <source>
        <dbReference type="ARBA" id="ARBA00022989"/>
    </source>
</evidence>
<dbReference type="GO" id="GO:0005886">
    <property type="term" value="C:plasma membrane"/>
    <property type="evidence" value="ECO:0007669"/>
    <property type="project" value="UniProtKB-SubCell"/>
</dbReference>
<name>A0A154BM65_ANASB</name>
<sequence length="198" mass="21229">MKRNSVQNKGRYIAKISLLSAIAAVVMFIETPLPLLPSFLKLDFSEIPALVAAFSLGPVAAIYVGLVKNLLHLPSTQTAGVGEMANFLIGCAFTVPAGLIYDKEKTRQSAAVALLVGGLVMTLIASMLNYWVLIPLYLLVLGIPHEAILAMGHAANPRIVDLPTFVAYGIVPFNLVKATVLSIATMVIYKRVSPILNK</sequence>
<dbReference type="AlphaFoldDB" id="A0A154BM65"/>
<feature type="transmembrane region" description="Helical" evidence="9">
    <location>
        <begin position="49"/>
        <end position="67"/>
    </location>
</feature>
<dbReference type="EMBL" id="LSGP01000026">
    <property type="protein sequence ID" value="KYZ74991.1"/>
    <property type="molecule type" value="Genomic_DNA"/>
</dbReference>
<evidence type="ECO:0000313" key="10">
    <source>
        <dbReference type="EMBL" id="KYZ74991.1"/>
    </source>
</evidence>
<reference evidence="10 11" key="1">
    <citation type="submission" date="2016-02" db="EMBL/GenBank/DDBJ databases">
        <title>Anaerosporomusa subterraneum gen. nov., sp. nov., a spore-forming obligate anaerobe isolated from saprolite.</title>
        <authorList>
            <person name="Choi J.K."/>
            <person name="Shah M."/>
            <person name="Yee N."/>
        </authorList>
    </citation>
    <scope>NUCLEOTIDE SEQUENCE [LARGE SCALE GENOMIC DNA]</scope>
    <source>
        <strain evidence="10 11">RU4</strain>
    </source>
</reference>
<evidence type="ECO:0000256" key="5">
    <source>
        <dbReference type="ARBA" id="ARBA00022692"/>
    </source>
</evidence>
<proteinExistence type="inferred from homology"/>
<evidence type="ECO:0000313" key="11">
    <source>
        <dbReference type="Proteomes" id="UP000076268"/>
    </source>
</evidence>
<feature type="transmembrane region" description="Helical" evidence="9">
    <location>
        <begin position="12"/>
        <end position="29"/>
    </location>
</feature>
<dbReference type="PANTHER" id="PTHR38438">
    <property type="entry name" value="RIBOFLAVIN TRANSPORTER RIBU"/>
    <property type="match status" value="1"/>
</dbReference>
<accession>A0A154BM65</accession>
<comment type="subcellular location">
    <subcellularLocation>
        <location evidence="1">Cell membrane</location>
        <topology evidence="1">Multi-pass membrane protein</topology>
    </subcellularLocation>
</comment>
<keyword evidence="11" id="KW-1185">Reference proteome</keyword>
<keyword evidence="7 8" id="KW-0472">Membrane</keyword>
<gene>
    <name evidence="10" type="ORF">AXX12_15540</name>
</gene>
<keyword evidence="6 9" id="KW-1133">Transmembrane helix</keyword>
<organism evidence="10 11">
    <name type="scientific">Anaerosporomusa subterranea</name>
    <dbReference type="NCBI Taxonomy" id="1794912"/>
    <lineage>
        <taxon>Bacteria</taxon>
        <taxon>Bacillati</taxon>
        <taxon>Bacillota</taxon>
        <taxon>Negativicutes</taxon>
        <taxon>Acetonemataceae</taxon>
        <taxon>Anaerosporomusa</taxon>
    </lineage>
</organism>
<evidence type="ECO:0000256" key="9">
    <source>
        <dbReference type="SAM" id="Phobius"/>
    </source>
</evidence>
<feature type="transmembrane region" description="Helical" evidence="9">
    <location>
        <begin position="110"/>
        <end position="132"/>
    </location>
</feature>
<dbReference type="InterPro" id="IPR024529">
    <property type="entry name" value="ECF_trnsprt_substrate-spec"/>
</dbReference>
<dbReference type="OrthoDB" id="9809216at2"/>
<dbReference type="GO" id="GO:0032217">
    <property type="term" value="F:riboflavin transmembrane transporter activity"/>
    <property type="evidence" value="ECO:0007669"/>
    <property type="project" value="UniProtKB-UniRule"/>
</dbReference>
<comment type="similarity">
    <text evidence="2 8">Belongs to the prokaryotic riboflavin transporter (P-RFT) (TC 2.A.87) family.</text>
</comment>
<dbReference type="PANTHER" id="PTHR38438:SF1">
    <property type="entry name" value="RIBOFLAVIN TRANSPORTER RIBU"/>
    <property type="match status" value="1"/>
</dbReference>
<protein>
    <recommendedName>
        <fullName evidence="8">Riboflavin transporter</fullName>
    </recommendedName>
</protein>
<dbReference type="Proteomes" id="UP000076268">
    <property type="component" value="Unassembled WGS sequence"/>
</dbReference>
<dbReference type="InterPro" id="IPR025720">
    <property type="entry name" value="RibU"/>
</dbReference>
<dbReference type="InterPro" id="IPR036259">
    <property type="entry name" value="MFS_trans_sf"/>
</dbReference>
<comment type="function">
    <text evidence="8">Probably a riboflavin-binding protein that interacts with the energy-coupling factor (ECF) ABC-transporter complex.</text>
</comment>
<dbReference type="Pfam" id="PF12822">
    <property type="entry name" value="ECF_trnsprt"/>
    <property type="match status" value="1"/>
</dbReference>